<evidence type="ECO:0000256" key="1">
    <source>
        <dbReference type="ARBA" id="ARBA00004429"/>
    </source>
</evidence>
<evidence type="ECO:0000256" key="8">
    <source>
        <dbReference type="ARBA" id="ARBA00023136"/>
    </source>
</evidence>
<organism evidence="10 11">
    <name type="scientific">Oceanisphaera avium</name>
    <dbReference type="NCBI Taxonomy" id="1903694"/>
    <lineage>
        <taxon>Bacteria</taxon>
        <taxon>Pseudomonadati</taxon>
        <taxon>Pseudomonadota</taxon>
        <taxon>Gammaproteobacteria</taxon>
        <taxon>Aeromonadales</taxon>
        <taxon>Aeromonadaceae</taxon>
        <taxon>Oceanisphaera</taxon>
    </lineage>
</organism>
<evidence type="ECO:0000256" key="5">
    <source>
        <dbReference type="ARBA" id="ARBA00022519"/>
    </source>
</evidence>
<keyword evidence="7 9" id="KW-1133">Transmembrane helix</keyword>
<name>A0A1Y0CYJ9_9GAMM</name>
<dbReference type="AlphaFoldDB" id="A0A1Y0CYJ9"/>
<reference evidence="11" key="1">
    <citation type="submission" date="2017-05" db="EMBL/GenBank/DDBJ databases">
        <authorList>
            <person name="Sung H."/>
        </authorList>
    </citation>
    <scope>NUCLEOTIDE SEQUENCE [LARGE SCALE GENOMIC DNA]</scope>
    <source>
        <strain evidence="11">AMac2203</strain>
    </source>
</reference>
<sequence length="146" mass="16484">MSTLTQTLNKGSAYLAIWPKERQLAALFPEYRITSATRLALRTIPALIVLSVLVQFQLGDPRYWPGVVSSILFLASLPLQGLFWLGKRATTPLPPSLASWYQKIFQKMAEAGVAVNEPVSRPRYFELAEMLNLAFKQLDKSFIRDL</sequence>
<dbReference type="NCBIfam" id="NF002493">
    <property type="entry name" value="PRK01816.1"/>
    <property type="match status" value="1"/>
</dbReference>
<evidence type="ECO:0000256" key="3">
    <source>
        <dbReference type="ARBA" id="ARBA00018831"/>
    </source>
</evidence>
<evidence type="ECO:0000256" key="7">
    <source>
        <dbReference type="ARBA" id="ARBA00022989"/>
    </source>
</evidence>
<evidence type="ECO:0000256" key="2">
    <source>
        <dbReference type="ARBA" id="ARBA00009474"/>
    </source>
</evidence>
<keyword evidence="4" id="KW-1003">Cell membrane</keyword>
<dbReference type="OrthoDB" id="7066670at2"/>
<dbReference type="EMBL" id="CP021376">
    <property type="protein sequence ID" value="ART79905.1"/>
    <property type="molecule type" value="Genomic_DNA"/>
</dbReference>
<evidence type="ECO:0000256" key="9">
    <source>
        <dbReference type="SAM" id="Phobius"/>
    </source>
</evidence>
<keyword evidence="6 9" id="KW-0812">Transmembrane</keyword>
<accession>A0A1Y0CYJ9</accession>
<evidence type="ECO:0000313" key="10">
    <source>
        <dbReference type="EMBL" id="ART79905.1"/>
    </source>
</evidence>
<dbReference type="Proteomes" id="UP000243793">
    <property type="component" value="Chromosome"/>
</dbReference>
<protein>
    <recommendedName>
        <fullName evidence="3">UPF0208 membrane protein YfbV</fullName>
    </recommendedName>
</protein>
<evidence type="ECO:0000256" key="4">
    <source>
        <dbReference type="ARBA" id="ARBA00022475"/>
    </source>
</evidence>
<gene>
    <name evidence="10" type="ORF">CBP12_06855</name>
</gene>
<keyword evidence="11" id="KW-1185">Reference proteome</keyword>
<evidence type="ECO:0000313" key="11">
    <source>
        <dbReference type="Proteomes" id="UP000243793"/>
    </source>
</evidence>
<comment type="similarity">
    <text evidence="2">Belongs to the UPF0208 family.</text>
</comment>
<dbReference type="RefSeq" id="WP_086963777.1">
    <property type="nucleotide sequence ID" value="NZ_CP021376.1"/>
</dbReference>
<keyword evidence="5" id="KW-0997">Cell inner membrane</keyword>
<dbReference type="InterPro" id="IPR007334">
    <property type="entry name" value="UPF0208"/>
</dbReference>
<comment type="subcellular location">
    <subcellularLocation>
        <location evidence="1">Cell inner membrane</location>
        <topology evidence="1">Multi-pass membrane protein</topology>
    </subcellularLocation>
</comment>
<dbReference type="KEGG" id="ocm:CBP12_06855"/>
<keyword evidence="8 9" id="KW-0472">Membrane</keyword>
<proteinExistence type="inferred from homology"/>
<feature type="transmembrane region" description="Helical" evidence="9">
    <location>
        <begin position="64"/>
        <end position="85"/>
    </location>
</feature>
<evidence type="ECO:0000256" key="6">
    <source>
        <dbReference type="ARBA" id="ARBA00022692"/>
    </source>
</evidence>
<dbReference type="GO" id="GO:0005886">
    <property type="term" value="C:plasma membrane"/>
    <property type="evidence" value="ECO:0007669"/>
    <property type="project" value="UniProtKB-SubCell"/>
</dbReference>
<feature type="transmembrane region" description="Helical" evidence="9">
    <location>
        <begin position="39"/>
        <end position="58"/>
    </location>
</feature>
<dbReference type="Pfam" id="PF04217">
    <property type="entry name" value="DUF412"/>
    <property type="match status" value="1"/>
</dbReference>